<dbReference type="InterPro" id="IPR004358">
    <property type="entry name" value="Sig_transdc_His_kin-like_C"/>
</dbReference>
<dbReference type="PANTHER" id="PTHR45339:SF1">
    <property type="entry name" value="HYBRID SIGNAL TRANSDUCTION HISTIDINE KINASE J"/>
    <property type="match status" value="1"/>
</dbReference>
<feature type="transmembrane region" description="Helical" evidence="6">
    <location>
        <begin position="30"/>
        <end position="51"/>
    </location>
</feature>
<dbReference type="AlphaFoldDB" id="A0A965ZHT2"/>
<evidence type="ECO:0000256" key="3">
    <source>
        <dbReference type="ARBA" id="ARBA00022553"/>
    </source>
</evidence>
<evidence type="ECO:0000313" key="10">
    <source>
        <dbReference type="Proteomes" id="UP000638732"/>
    </source>
</evidence>
<dbReference type="InterPro" id="IPR036890">
    <property type="entry name" value="HATPase_C_sf"/>
</dbReference>
<dbReference type="EMBL" id="WWEO01000042">
    <property type="protein sequence ID" value="NCD70229.1"/>
    <property type="molecule type" value="Genomic_DNA"/>
</dbReference>
<dbReference type="Pfam" id="PF00512">
    <property type="entry name" value="HisKA"/>
    <property type="match status" value="1"/>
</dbReference>
<evidence type="ECO:0000313" key="9">
    <source>
        <dbReference type="EMBL" id="NCD70229.1"/>
    </source>
</evidence>
<dbReference type="EC" id="2.7.13.3" evidence="2"/>
<dbReference type="CDD" id="cd00082">
    <property type="entry name" value="HisKA"/>
    <property type="match status" value="1"/>
</dbReference>
<proteinExistence type="predicted"/>
<feature type="modified residue" description="4-aspartylphosphate" evidence="5">
    <location>
        <position position="516"/>
    </location>
</feature>
<feature type="transmembrane region" description="Helical" evidence="6">
    <location>
        <begin position="132"/>
        <end position="151"/>
    </location>
</feature>
<dbReference type="PRINTS" id="PR00344">
    <property type="entry name" value="BCTRLSENSOR"/>
</dbReference>
<dbReference type="Pfam" id="PF02518">
    <property type="entry name" value="HATPase_c"/>
    <property type="match status" value="1"/>
</dbReference>
<dbReference type="PROSITE" id="PS50109">
    <property type="entry name" value="HIS_KIN"/>
    <property type="match status" value="1"/>
</dbReference>
<evidence type="ECO:0000259" key="8">
    <source>
        <dbReference type="PROSITE" id="PS50110"/>
    </source>
</evidence>
<accession>A0A965ZHT2</accession>
<dbReference type="Gene3D" id="3.40.50.2300">
    <property type="match status" value="1"/>
</dbReference>
<dbReference type="FunFam" id="3.30.565.10:FF:000010">
    <property type="entry name" value="Sensor histidine kinase RcsC"/>
    <property type="match status" value="1"/>
</dbReference>
<dbReference type="PANTHER" id="PTHR45339">
    <property type="entry name" value="HYBRID SIGNAL TRANSDUCTION HISTIDINE KINASE J"/>
    <property type="match status" value="1"/>
</dbReference>
<evidence type="ECO:0000256" key="4">
    <source>
        <dbReference type="ARBA" id="ARBA00023012"/>
    </source>
</evidence>
<dbReference type="RefSeq" id="WP_166586191.1">
    <property type="nucleotide sequence ID" value="NZ_WWEO01000042.1"/>
</dbReference>
<gene>
    <name evidence="9" type="ORF">GSY63_12750</name>
</gene>
<dbReference type="PROSITE" id="PS50110">
    <property type="entry name" value="RESPONSE_REGULATORY"/>
    <property type="match status" value="1"/>
</dbReference>
<dbReference type="SMART" id="SM00448">
    <property type="entry name" value="REC"/>
    <property type="match status" value="1"/>
</dbReference>
<dbReference type="Proteomes" id="UP000638732">
    <property type="component" value="Unassembled WGS sequence"/>
</dbReference>
<keyword evidence="4" id="KW-0902">Two-component regulatory system</keyword>
<dbReference type="CDD" id="cd17546">
    <property type="entry name" value="REC_hyHK_CKI1_RcsC-like"/>
    <property type="match status" value="1"/>
</dbReference>
<reference evidence="9" key="2">
    <citation type="submission" date="2020-10" db="EMBL/GenBank/DDBJ databases">
        <title>Mucilaginibacter sp. nov., isolated from soil.</title>
        <authorList>
            <person name="Jeon C.O."/>
        </authorList>
    </citation>
    <scope>NUCLEOTIDE SEQUENCE</scope>
    <source>
        <strain evidence="9">R11</strain>
    </source>
</reference>
<feature type="transmembrane region" description="Helical" evidence="6">
    <location>
        <begin position="84"/>
        <end position="105"/>
    </location>
</feature>
<feature type="transmembrane region" description="Helical" evidence="6">
    <location>
        <begin position="57"/>
        <end position="77"/>
    </location>
</feature>
<dbReference type="InterPro" id="IPR005467">
    <property type="entry name" value="His_kinase_dom"/>
</dbReference>
<dbReference type="Pfam" id="PF00072">
    <property type="entry name" value="Response_reg"/>
    <property type="match status" value="1"/>
</dbReference>
<evidence type="ECO:0000256" key="2">
    <source>
        <dbReference type="ARBA" id="ARBA00012438"/>
    </source>
</evidence>
<dbReference type="Gene3D" id="1.10.287.130">
    <property type="match status" value="1"/>
</dbReference>
<organism evidence="9 10">
    <name type="scientific">Mucilaginibacter agri</name>
    <dbReference type="NCBI Taxonomy" id="2695265"/>
    <lineage>
        <taxon>Bacteria</taxon>
        <taxon>Pseudomonadati</taxon>
        <taxon>Bacteroidota</taxon>
        <taxon>Sphingobacteriia</taxon>
        <taxon>Sphingobacteriales</taxon>
        <taxon>Sphingobacteriaceae</taxon>
        <taxon>Mucilaginibacter</taxon>
    </lineage>
</organism>
<dbReference type="CDD" id="cd16922">
    <property type="entry name" value="HATPase_EvgS-ArcB-TorS-like"/>
    <property type="match status" value="1"/>
</dbReference>
<comment type="catalytic activity">
    <reaction evidence="1">
        <text>ATP + protein L-histidine = ADP + protein N-phospho-L-histidine.</text>
        <dbReference type="EC" id="2.7.13.3"/>
    </reaction>
</comment>
<dbReference type="InterPro" id="IPR011006">
    <property type="entry name" value="CheY-like_superfamily"/>
</dbReference>
<reference evidence="9" key="1">
    <citation type="submission" date="2020-01" db="EMBL/GenBank/DDBJ databases">
        <authorList>
            <person name="Seo Y.L."/>
        </authorList>
    </citation>
    <scope>NUCLEOTIDE SEQUENCE</scope>
    <source>
        <strain evidence="9">R11</strain>
    </source>
</reference>
<keyword evidence="6" id="KW-0472">Membrane</keyword>
<dbReference type="InterPro" id="IPR003594">
    <property type="entry name" value="HATPase_dom"/>
</dbReference>
<comment type="caution">
    <text evidence="9">The sequence shown here is derived from an EMBL/GenBank/DDBJ whole genome shotgun (WGS) entry which is preliminary data.</text>
</comment>
<dbReference type="InterPro" id="IPR036097">
    <property type="entry name" value="HisK_dim/P_sf"/>
</dbReference>
<evidence type="ECO:0000256" key="6">
    <source>
        <dbReference type="SAM" id="Phobius"/>
    </source>
</evidence>
<keyword evidence="6" id="KW-0812">Transmembrane</keyword>
<keyword evidence="6" id="KW-1133">Transmembrane helix</keyword>
<dbReference type="Gene3D" id="3.30.565.10">
    <property type="entry name" value="Histidine kinase-like ATPase, C-terminal domain"/>
    <property type="match status" value="1"/>
</dbReference>
<feature type="transmembrane region" description="Helical" evidence="6">
    <location>
        <begin position="171"/>
        <end position="188"/>
    </location>
</feature>
<dbReference type="InterPro" id="IPR001789">
    <property type="entry name" value="Sig_transdc_resp-reg_receiver"/>
</dbReference>
<dbReference type="SMART" id="SM00388">
    <property type="entry name" value="HisKA"/>
    <property type="match status" value="1"/>
</dbReference>
<keyword evidence="10" id="KW-1185">Reference proteome</keyword>
<dbReference type="SUPFAM" id="SSF47384">
    <property type="entry name" value="Homodimeric domain of signal transducing histidine kinase"/>
    <property type="match status" value="1"/>
</dbReference>
<name>A0A965ZHT2_9SPHI</name>
<dbReference type="SMART" id="SM00387">
    <property type="entry name" value="HATPase_c"/>
    <property type="match status" value="1"/>
</dbReference>
<evidence type="ECO:0000259" key="7">
    <source>
        <dbReference type="PROSITE" id="PS50109"/>
    </source>
</evidence>
<evidence type="ECO:0000256" key="5">
    <source>
        <dbReference type="PROSITE-ProRule" id="PRU00169"/>
    </source>
</evidence>
<dbReference type="GO" id="GO:0000155">
    <property type="term" value="F:phosphorelay sensor kinase activity"/>
    <property type="evidence" value="ECO:0007669"/>
    <property type="project" value="InterPro"/>
</dbReference>
<feature type="domain" description="Response regulatory" evidence="8">
    <location>
        <begin position="467"/>
        <end position="585"/>
    </location>
</feature>
<protein>
    <recommendedName>
        <fullName evidence="2">histidine kinase</fullName>
        <ecNumber evidence="2">2.7.13.3</ecNumber>
    </recommendedName>
</protein>
<feature type="domain" description="Histidine kinase" evidence="7">
    <location>
        <begin position="225"/>
        <end position="446"/>
    </location>
</feature>
<evidence type="ECO:0000256" key="1">
    <source>
        <dbReference type="ARBA" id="ARBA00000085"/>
    </source>
</evidence>
<dbReference type="SUPFAM" id="SSF55874">
    <property type="entry name" value="ATPase domain of HSP90 chaperone/DNA topoisomerase II/histidine kinase"/>
    <property type="match status" value="1"/>
</dbReference>
<feature type="transmembrane region" description="Helical" evidence="6">
    <location>
        <begin position="111"/>
        <end position="127"/>
    </location>
</feature>
<keyword evidence="3 5" id="KW-0597">Phosphoprotein</keyword>
<dbReference type="SUPFAM" id="SSF52172">
    <property type="entry name" value="CheY-like"/>
    <property type="match status" value="1"/>
</dbReference>
<dbReference type="InterPro" id="IPR003661">
    <property type="entry name" value="HisK_dim/P_dom"/>
</dbReference>
<sequence>MSLQFPILNFSLKKVLAAEPDNFVKAKIKIAFLMLILTLIKILVIIPVALINHQYLQASRAVLIFVTFFSVLKYLLYKPQQIKIISHIVLITALFVVWSNLLVFIQNVNVITVQTAIMTMLCAFYLMNGRMAIIYTGLAILPVLIFLLIKLQFNNLFQFAPQRLASPGYEIGIFLNFIGLGLIQYLFYKSYHRNAADKDALNRELQTKIAEVKALADSRSLFLSSMSHELRTPLNAIIGISNLLKENASKEQTENLEILEFSTVSLLSMVNDILDYHKSENDKIELENIPIDLSELLRKIFSSLRLKADEKNLKLILNIEEDLKAKWVISDPTRLTQIIYNLVGNAIKFTHKGKVEVDVYLLAKDAERIKVQFKVTDTGIGIPADKFQAIFEPFAQAAKDTTRHFGGTGLGLPIVKRLLRLFNSSIKVKSQIGKGSEFSFELHLPLADPKLKMPKLFGSTFKLPELNILIAEDNRINAMLLEKMLHNWGIKTVLAVNGEEALAKLKDQNIDLILMDLQMPIMDGYQAAVNVRALTDPIKANIPILAVTASASVDIFPEVIAAGMQDCLTKPYETGVIYEKLKRYGVPVNPRIKSAL</sequence>